<dbReference type="Pfam" id="PF08240">
    <property type="entry name" value="ADH_N"/>
    <property type="match status" value="1"/>
</dbReference>
<feature type="domain" description="Enoyl reductase (ER)" evidence="1">
    <location>
        <begin position="16"/>
        <end position="347"/>
    </location>
</feature>
<dbReference type="Proteomes" id="UP001465976">
    <property type="component" value="Unassembled WGS sequence"/>
</dbReference>
<dbReference type="SUPFAM" id="SSF50129">
    <property type="entry name" value="GroES-like"/>
    <property type="match status" value="1"/>
</dbReference>
<dbReference type="InterPro" id="IPR036291">
    <property type="entry name" value="NAD(P)-bd_dom_sf"/>
</dbReference>
<dbReference type="SMART" id="SM00829">
    <property type="entry name" value="PKS_ER"/>
    <property type="match status" value="1"/>
</dbReference>
<protein>
    <recommendedName>
        <fullName evidence="1">Enoyl reductase (ER) domain-containing protein</fullName>
    </recommendedName>
</protein>
<dbReference type="InterPro" id="IPR052711">
    <property type="entry name" value="Zinc_ADH-like"/>
</dbReference>
<accession>A0ABR3FY06</accession>
<dbReference type="Gene3D" id="3.90.180.10">
    <property type="entry name" value="Medium-chain alcohol dehydrogenases, catalytic domain"/>
    <property type="match status" value="1"/>
</dbReference>
<gene>
    <name evidence="2" type="ORF">V5O48_001581</name>
</gene>
<dbReference type="SUPFAM" id="SSF51735">
    <property type="entry name" value="NAD(P)-binding Rossmann-fold domains"/>
    <property type="match status" value="1"/>
</dbReference>
<evidence type="ECO:0000313" key="2">
    <source>
        <dbReference type="EMBL" id="KAL0580428.1"/>
    </source>
</evidence>
<dbReference type="InterPro" id="IPR013154">
    <property type="entry name" value="ADH-like_N"/>
</dbReference>
<dbReference type="PANTHER" id="PTHR45033:SF2">
    <property type="entry name" value="ZINC-TYPE ALCOHOL DEHYDROGENASE-LIKE PROTEIN C1773.06C"/>
    <property type="match status" value="1"/>
</dbReference>
<dbReference type="PANTHER" id="PTHR45033">
    <property type="match status" value="1"/>
</dbReference>
<dbReference type="CDD" id="cd08276">
    <property type="entry name" value="MDR7"/>
    <property type="match status" value="1"/>
</dbReference>
<reference evidence="2 3" key="1">
    <citation type="submission" date="2024-02" db="EMBL/GenBank/DDBJ databases">
        <title>A draft genome for the cacao thread blight pathogen Marasmius crinis-equi.</title>
        <authorList>
            <person name="Cohen S.P."/>
            <person name="Baruah I.K."/>
            <person name="Amoako-Attah I."/>
            <person name="Bukari Y."/>
            <person name="Meinhardt L.W."/>
            <person name="Bailey B.A."/>
        </authorList>
    </citation>
    <scope>NUCLEOTIDE SEQUENCE [LARGE SCALE GENOMIC DNA]</scope>
    <source>
        <strain evidence="2 3">GH-76</strain>
    </source>
</reference>
<dbReference type="Pfam" id="PF00107">
    <property type="entry name" value="ADH_zinc_N"/>
    <property type="match status" value="1"/>
</dbReference>
<evidence type="ECO:0000313" key="3">
    <source>
        <dbReference type="Proteomes" id="UP001465976"/>
    </source>
</evidence>
<name>A0ABR3FY06_9AGAR</name>
<dbReference type="InterPro" id="IPR020843">
    <property type="entry name" value="ER"/>
</dbReference>
<keyword evidence="3" id="KW-1185">Reference proteome</keyword>
<comment type="caution">
    <text evidence="2">The sequence shown here is derived from an EMBL/GenBank/DDBJ whole genome shotgun (WGS) entry which is preliminary data.</text>
</comment>
<dbReference type="InterPro" id="IPR013149">
    <property type="entry name" value="ADH-like_C"/>
</dbReference>
<evidence type="ECO:0000259" key="1">
    <source>
        <dbReference type="SMART" id="SM00829"/>
    </source>
</evidence>
<dbReference type="EMBL" id="JBAHYK010000031">
    <property type="protein sequence ID" value="KAL0580428.1"/>
    <property type="molecule type" value="Genomic_DNA"/>
</dbReference>
<proteinExistence type="predicted"/>
<organism evidence="2 3">
    <name type="scientific">Marasmius crinis-equi</name>
    <dbReference type="NCBI Taxonomy" id="585013"/>
    <lineage>
        <taxon>Eukaryota</taxon>
        <taxon>Fungi</taxon>
        <taxon>Dikarya</taxon>
        <taxon>Basidiomycota</taxon>
        <taxon>Agaricomycotina</taxon>
        <taxon>Agaricomycetes</taxon>
        <taxon>Agaricomycetidae</taxon>
        <taxon>Agaricales</taxon>
        <taxon>Marasmiineae</taxon>
        <taxon>Marasmiaceae</taxon>
        <taxon>Marasmius</taxon>
    </lineage>
</organism>
<dbReference type="InterPro" id="IPR011032">
    <property type="entry name" value="GroES-like_sf"/>
</dbReference>
<dbReference type="Gene3D" id="3.40.50.720">
    <property type="entry name" value="NAD(P)-binding Rossmann-like Domain"/>
    <property type="match status" value="1"/>
</dbReference>
<sequence length="350" mass="38146">MSIPKTTREYFLKEIGTYENLTLREAPLEPPKSFEVLVRIHAVSLQYRDLVISTGHYRVQPPPELVPCSDMAGEIVSVGEDVKGWKKGDRVCANFAADHIAGDLTYEIQRTGHGGQIHGMLTQYKVFRPHSLVKIPDHLSFEEASTLPCAALTAYNALWGPVPLKSGDTVLVQGTGGVSIFALQFAAASGATVIATSSSDDKLKVAQKLGAKHLINYKKTPDWDKEVLNFTNGKGVDHVIEVGGAGTLEKSMSSVRYHGWIHTIGFISGPGSGQENVIAQSITKAFSIRGIQIGSVAQRVVFEDMNRLIRANPDKTRPVVDKVFEFEDAAKAYAHLESQAHVGKIVIKVD</sequence>